<dbReference type="GO" id="GO:0016503">
    <property type="term" value="F:pheromone receptor activity"/>
    <property type="evidence" value="ECO:0007669"/>
    <property type="project" value="InterPro"/>
</dbReference>
<feature type="transmembrane region" description="Helical" evidence="11">
    <location>
        <begin position="133"/>
        <end position="152"/>
    </location>
</feature>
<dbReference type="PANTHER" id="PTHR24062">
    <property type="entry name" value="VOMERONASAL TYPE-1 RECEPTOR"/>
    <property type="match status" value="1"/>
</dbReference>
<dbReference type="SUPFAM" id="SSF81321">
    <property type="entry name" value="Family A G protein-coupled receptor-like"/>
    <property type="match status" value="1"/>
</dbReference>
<keyword evidence="9 11" id="KW-0675">Receptor</keyword>
<feature type="transmembrane region" description="Helical" evidence="11">
    <location>
        <begin position="6"/>
        <end position="28"/>
    </location>
</feature>
<dbReference type="GO" id="GO:0019236">
    <property type="term" value="P:response to pheromone"/>
    <property type="evidence" value="ECO:0007669"/>
    <property type="project" value="UniProtKB-KW"/>
</dbReference>
<evidence type="ECO:0000256" key="2">
    <source>
        <dbReference type="ARBA" id="ARBA00010663"/>
    </source>
</evidence>
<evidence type="ECO:0000256" key="4">
    <source>
        <dbReference type="ARBA" id="ARBA00022507"/>
    </source>
</evidence>
<evidence type="ECO:0000256" key="11">
    <source>
        <dbReference type="RuleBase" id="RU364061"/>
    </source>
</evidence>
<organism evidence="12 13">
    <name type="scientific">Marmota marmota marmota</name>
    <name type="common">Alpine marmot</name>
    <dbReference type="NCBI Taxonomy" id="9994"/>
    <lineage>
        <taxon>Eukaryota</taxon>
        <taxon>Metazoa</taxon>
        <taxon>Chordata</taxon>
        <taxon>Craniata</taxon>
        <taxon>Vertebrata</taxon>
        <taxon>Euteleostomi</taxon>
        <taxon>Mammalia</taxon>
        <taxon>Eutheria</taxon>
        <taxon>Euarchontoglires</taxon>
        <taxon>Glires</taxon>
        <taxon>Rodentia</taxon>
        <taxon>Sciuromorpha</taxon>
        <taxon>Sciuridae</taxon>
        <taxon>Xerinae</taxon>
        <taxon>Marmotini</taxon>
        <taxon>Marmota</taxon>
    </lineage>
</organism>
<feature type="transmembrane region" description="Helical" evidence="11">
    <location>
        <begin position="238"/>
        <end position="261"/>
    </location>
</feature>
<reference evidence="12" key="2">
    <citation type="submission" date="2025-09" db="UniProtKB">
        <authorList>
            <consortium name="Ensembl"/>
        </authorList>
    </citation>
    <scope>IDENTIFICATION</scope>
</reference>
<comment type="subcellular location">
    <subcellularLocation>
        <location evidence="1 11">Cell membrane</location>
        <topology evidence="1 11">Multi-pass membrane protein</topology>
    </subcellularLocation>
</comment>
<dbReference type="GO" id="GO:0005886">
    <property type="term" value="C:plasma membrane"/>
    <property type="evidence" value="ECO:0007669"/>
    <property type="project" value="UniProtKB-SubCell"/>
</dbReference>
<dbReference type="GeneTree" id="ENSGT00960000186612"/>
<evidence type="ECO:0000313" key="13">
    <source>
        <dbReference type="Proteomes" id="UP000694407"/>
    </source>
</evidence>
<evidence type="ECO:0000256" key="1">
    <source>
        <dbReference type="ARBA" id="ARBA00004651"/>
    </source>
</evidence>
<dbReference type="Proteomes" id="UP000694407">
    <property type="component" value="Unplaced"/>
</dbReference>
<evidence type="ECO:0000256" key="5">
    <source>
        <dbReference type="ARBA" id="ARBA00022692"/>
    </source>
</evidence>
<keyword evidence="10 11" id="KW-0807">Transducer</keyword>
<feature type="transmembrane region" description="Helical" evidence="11">
    <location>
        <begin position="209"/>
        <end position="232"/>
    </location>
</feature>
<reference evidence="12" key="1">
    <citation type="submission" date="2025-08" db="UniProtKB">
        <authorList>
            <consortium name="Ensembl"/>
        </authorList>
    </citation>
    <scope>IDENTIFICATION</scope>
</reference>
<dbReference type="Gene3D" id="1.20.1070.10">
    <property type="entry name" value="Rhodopsin 7-helix transmembrane proteins"/>
    <property type="match status" value="1"/>
</dbReference>
<feature type="transmembrane region" description="Helical" evidence="11">
    <location>
        <begin position="164"/>
        <end position="181"/>
    </location>
</feature>
<keyword evidence="5 11" id="KW-0812">Transmembrane</keyword>
<dbReference type="AlphaFoldDB" id="A0A8C6ENP3"/>
<keyword evidence="7 11" id="KW-0297">G-protein coupled receptor</keyword>
<evidence type="ECO:0000256" key="7">
    <source>
        <dbReference type="ARBA" id="ARBA00023040"/>
    </source>
</evidence>
<name>A0A8C6ENP3_MARMA</name>
<dbReference type="InterPro" id="IPR004072">
    <property type="entry name" value="Vmron_rcpt_1"/>
</dbReference>
<keyword evidence="8 11" id="KW-0472">Membrane</keyword>
<sequence>MASSNFAIGMIFLFQTIVGILGNFFLLYHYTYLELTRYTVRPTDLILRHLTVANSLVLLSKGVPQTMAAFGLKHFLNDIGCKLVFYVHRVGRGVCIGNTCLLSIFQAITISPTNSWWAELKLQTHKFLGPSNVLCWILNLLVSIIIPMRVTHKWVNKNNTRKMDLGYCYGVASGSMVFILYRHQQRVQHIHSTNLSPRSSPESKVTQNILVLVITFVSFYTSSHILILYTVLFHHPSWWLVSTSALITACFPTVSPFVLMIRDRRILRVSSACLRRSAPLHTLFT</sequence>
<proteinExistence type="inferred from homology"/>
<evidence type="ECO:0000256" key="10">
    <source>
        <dbReference type="ARBA" id="ARBA00023224"/>
    </source>
</evidence>
<dbReference type="Pfam" id="PF03402">
    <property type="entry name" value="V1R"/>
    <property type="match status" value="2"/>
</dbReference>
<keyword evidence="4 11" id="KW-0589">Pheromone response</keyword>
<evidence type="ECO:0000313" key="12">
    <source>
        <dbReference type="Ensembl" id="ENSMMMP00000004248.1"/>
    </source>
</evidence>
<protein>
    <recommendedName>
        <fullName evidence="11">Vomeronasal type-1 receptor</fullName>
    </recommendedName>
</protein>
<keyword evidence="6 11" id="KW-1133">Transmembrane helix</keyword>
<accession>A0A8C6ENP3</accession>
<keyword evidence="13" id="KW-1185">Reference proteome</keyword>
<evidence type="ECO:0000256" key="8">
    <source>
        <dbReference type="ARBA" id="ARBA00023136"/>
    </source>
</evidence>
<comment type="similarity">
    <text evidence="2 11">Belongs to the G-protein coupled receptor 1 family.</text>
</comment>
<evidence type="ECO:0000256" key="9">
    <source>
        <dbReference type="ARBA" id="ARBA00023170"/>
    </source>
</evidence>
<keyword evidence="3 11" id="KW-1003">Cell membrane</keyword>
<dbReference type="Ensembl" id="ENSMMMT00000004820.1">
    <property type="protein sequence ID" value="ENSMMMP00000004248.1"/>
    <property type="gene ID" value="ENSMMMG00000003860.1"/>
</dbReference>
<gene>
    <name evidence="12" type="primary">LOC107145076</name>
</gene>
<evidence type="ECO:0000256" key="6">
    <source>
        <dbReference type="ARBA" id="ARBA00022989"/>
    </source>
</evidence>
<evidence type="ECO:0000256" key="3">
    <source>
        <dbReference type="ARBA" id="ARBA00022475"/>
    </source>
</evidence>